<proteinExistence type="inferred from homology"/>
<organism evidence="5 6">
    <name type="scientific">Paenibacillus nasutitermitis</name>
    <dbReference type="NCBI Taxonomy" id="1652958"/>
    <lineage>
        <taxon>Bacteria</taxon>
        <taxon>Bacillati</taxon>
        <taxon>Bacillota</taxon>
        <taxon>Bacilli</taxon>
        <taxon>Bacillales</taxon>
        <taxon>Paenibacillaceae</taxon>
        <taxon>Paenibacillus</taxon>
    </lineage>
</organism>
<dbReference type="Gene3D" id="3.40.50.2000">
    <property type="entry name" value="Glycogen Phosphorylase B"/>
    <property type="match status" value="2"/>
</dbReference>
<dbReference type="EMBL" id="BMHP01000002">
    <property type="protein sequence ID" value="GGD65610.1"/>
    <property type="molecule type" value="Genomic_DNA"/>
</dbReference>
<accession>A0A917DSX1</accession>
<comment type="similarity">
    <text evidence="1">Belongs to the bacterial sugar transferase family.</text>
</comment>
<keyword evidence="6" id="KW-1185">Reference proteome</keyword>
<comment type="caution">
    <text evidence="5">The sequence shown here is derived from an EMBL/GenBank/DDBJ whole genome shotgun (WGS) entry which is preliminary data.</text>
</comment>
<dbReference type="PANTHER" id="PTHR30576:SF8">
    <property type="entry name" value="UNDECAPRENYL-PHOSPHATE GALACTOSE PHOSPHOTRANSFERASE"/>
    <property type="match status" value="1"/>
</dbReference>
<dbReference type="Proteomes" id="UP000612456">
    <property type="component" value="Unassembled WGS sequence"/>
</dbReference>
<name>A0A917DSX1_9BACL</name>
<gene>
    <name evidence="5" type="ORF">GCM10010911_24260</name>
</gene>
<protein>
    <recommendedName>
        <fullName evidence="7">Glycosyltransferase</fullName>
    </recommendedName>
</protein>
<dbReference type="Pfam" id="PF02397">
    <property type="entry name" value="Bac_transf"/>
    <property type="match status" value="1"/>
</dbReference>
<evidence type="ECO:0000259" key="3">
    <source>
        <dbReference type="Pfam" id="PF02397"/>
    </source>
</evidence>
<dbReference type="InterPro" id="IPR028098">
    <property type="entry name" value="Glyco_trans_4-like_N"/>
</dbReference>
<dbReference type="GO" id="GO:0016757">
    <property type="term" value="F:glycosyltransferase activity"/>
    <property type="evidence" value="ECO:0007669"/>
    <property type="project" value="InterPro"/>
</dbReference>
<dbReference type="InterPro" id="IPR003362">
    <property type="entry name" value="Bact_transf"/>
</dbReference>
<evidence type="ECO:0000256" key="1">
    <source>
        <dbReference type="ARBA" id="ARBA00006464"/>
    </source>
</evidence>
<reference evidence="5" key="2">
    <citation type="submission" date="2020-09" db="EMBL/GenBank/DDBJ databases">
        <authorList>
            <person name="Sun Q."/>
            <person name="Zhou Y."/>
        </authorList>
    </citation>
    <scope>NUCLEOTIDE SEQUENCE</scope>
    <source>
        <strain evidence="5">CGMCC 1.15178</strain>
    </source>
</reference>
<sequence>MTKVAHICTSGISHKILGDKLTLLHDAGYDVTFISSGDSLDQSVMDAYPFAWKAVPMARAIKPLADLRSIWRMRKLFKSESYDIVHTHTAKAGLIGRIAARLAGVRTIIHTSHGLPFYEGQSRKVNMIYRSLERLGARFCDALASQNVEDQAVMKEMAPWRPVYYEGNGVDLEKLDRAAKDALQRLKPVDLKQAYGINGELPMLLMAARFEPVKNHMLLLDALVLAKREGKLAWVTVLAGQGPLEAEIRRRIALEGLEDDVVLIGQQSPIIPWLLTADAVSLSSEKEGIPRSLMEAMAFRKPVIATDVPGTRELVVSVSSGRDASERQEPTGVLVPYGDAAALAGALHLTMTDAGLREKLGLAGRKRIEAHFTEAIVVERLKRVYGEMQERKNRSRSARTQRVIKRAVDLALSISALVLLSPVIALTAAAIRIKLGSPVIFRQQRPGRYGNPFYVYKFRSMTSEKDASGMLLPDEVRLTAFGRLLRKLSLDELPQLLNVLRGDMSLVGPRPLLMEYLPLYTAEQALRHEERPGITGWAQVNGRNAVSWEEKFRLDVWYVNHQSLALDAKIAFLTVYKVLKREGIQQDGQATVLKFAGSRGAERVT</sequence>
<dbReference type="Pfam" id="PF13477">
    <property type="entry name" value="Glyco_trans_4_2"/>
    <property type="match status" value="1"/>
</dbReference>
<dbReference type="RefSeq" id="WP_188992229.1">
    <property type="nucleotide sequence ID" value="NZ_BMHP01000002.1"/>
</dbReference>
<feature type="domain" description="Bacterial sugar transferase" evidence="3">
    <location>
        <begin position="405"/>
        <end position="580"/>
    </location>
</feature>
<evidence type="ECO:0000313" key="6">
    <source>
        <dbReference type="Proteomes" id="UP000612456"/>
    </source>
</evidence>
<evidence type="ECO:0000259" key="4">
    <source>
        <dbReference type="Pfam" id="PF13477"/>
    </source>
</evidence>
<feature type="domain" description="Glycosyl transferase family 1" evidence="2">
    <location>
        <begin position="192"/>
        <end position="367"/>
    </location>
</feature>
<dbReference type="GO" id="GO:0016780">
    <property type="term" value="F:phosphotransferase activity, for other substituted phosphate groups"/>
    <property type="evidence" value="ECO:0007669"/>
    <property type="project" value="TreeGrafter"/>
</dbReference>
<evidence type="ECO:0000313" key="5">
    <source>
        <dbReference type="EMBL" id="GGD65610.1"/>
    </source>
</evidence>
<reference evidence="5" key="1">
    <citation type="journal article" date="2014" name="Int. J. Syst. Evol. Microbiol.">
        <title>Complete genome sequence of Corynebacterium casei LMG S-19264T (=DSM 44701T), isolated from a smear-ripened cheese.</title>
        <authorList>
            <consortium name="US DOE Joint Genome Institute (JGI-PGF)"/>
            <person name="Walter F."/>
            <person name="Albersmeier A."/>
            <person name="Kalinowski J."/>
            <person name="Ruckert C."/>
        </authorList>
    </citation>
    <scope>NUCLEOTIDE SEQUENCE</scope>
    <source>
        <strain evidence="5">CGMCC 1.15178</strain>
    </source>
</reference>
<dbReference type="Pfam" id="PF00534">
    <property type="entry name" value="Glycos_transf_1"/>
    <property type="match status" value="1"/>
</dbReference>
<dbReference type="InterPro" id="IPR001296">
    <property type="entry name" value="Glyco_trans_1"/>
</dbReference>
<dbReference type="SUPFAM" id="SSF53756">
    <property type="entry name" value="UDP-Glycosyltransferase/glycogen phosphorylase"/>
    <property type="match status" value="1"/>
</dbReference>
<feature type="domain" description="Glycosyltransferase subfamily 4-like N-terminal" evidence="4">
    <location>
        <begin position="24"/>
        <end position="147"/>
    </location>
</feature>
<dbReference type="AlphaFoldDB" id="A0A917DSX1"/>
<dbReference type="PANTHER" id="PTHR30576">
    <property type="entry name" value="COLANIC BIOSYNTHESIS UDP-GLUCOSE LIPID CARRIER TRANSFERASE"/>
    <property type="match status" value="1"/>
</dbReference>
<evidence type="ECO:0000259" key="2">
    <source>
        <dbReference type="Pfam" id="PF00534"/>
    </source>
</evidence>
<dbReference type="CDD" id="cd03808">
    <property type="entry name" value="GT4_CapM-like"/>
    <property type="match status" value="1"/>
</dbReference>
<evidence type="ECO:0008006" key="7">
    <source>
        <dbReference type="Google" id="ProtNLM"/>
    </source>
</evidence>